<dbReference type="AlphaFoldDB" id="A0A370I1A0"/>
<accession>A0A370I1A0</accession>
<proteinExistence type="predicted"/>
<organism evidence="1 2">
    <name type="scientific">Nocardia pseudobrasiliensis</name>
    <dbReference type="NCBI Taxonomy" id="45979"/>
    <lineage>
        <taxon>Bacteria</taxon>
        <taxon>Bacillati</taxon>
        <taxon>Actinomycetota</taxon>
        <taxon>Actinomycetes</taxon>
        <taxon>Mycobacteriales</taxon>
        <taxon>Nocardiaceae</taxon>
        <taxon>Nocardia</taxon>
    </lineage>
</organism>
<sequence length="96" mass="10968">MDELEDSVRRRLYRMRDLSDRMAAVRARETSPDEMITVEVDGNGALLSLELSESISRLSPDEFESRLVDAAMAAARRAFTERGDLINEFNDQMREA</sequence>
<dbReference type="Proteomes" id="UP000254869">
    <property type="component" value="Unassembled WGS sequence"/>
</dbReference>
<reference evidence="1 2" key="1">
    <citation type="submission" date="2018-07" db="EMBL/GenBank/DDBJ databases">
        <title>Genomic Encyclopedia of Type Strains, Phase IV (KMG-IV): sequencing the most valuable type-strain genomes for metagenomic binning, comparative biology and taxonomic classification.</title>
        <authorList>
            <person name="Goeker M."/>
        </authorList>
    </citation>
    <scope>NUCLEOTIDE SEQUENCE [LARGE SCALE GENOMIC DNA]</scope>
    <source>
        <strain evidence="1 2">DSM 44290</strain>
    </source>
</reference>
<name>A0A370I1A0_9NOCA</name>
<dbReference type="InterPro" id="IPR036894">
    <property type="entry name" value="YbaB-like_sf"/>
</dbReference>
<keyword evidence="2" id="KW-1185">Reference proteome</keyword>
<evidence type="ECO:0000313" key="2">
    <source>
        <dbReference type="Proteomes" id="UP000254869"/>
    </source>
</evidence>
<protein>
    <submittedName>
        <fullName evidence="1">YbaB/EbfC DNA-binding family protein</fullName>
    </submittedName>
</protein>
<gene>
    <name evidence="1" type="ORF">DFR76_108348</name>
</gene>
<dbReference type="SUPFAM" id="SSF82607">
    <property type="entry name" value="YbaB-like"/>
    <property type="match status" value="1"/>
</dbReference>
<dbReference type="Pfam" id="PF02575">
    <property type="entry name" value="YbaB_DNA_bd"/>
    <property type="match status" value="1"/>
</dbReference>
<dbReference type="STRING" id="1210086.GCA_001613105_06801"/>
<dbReference type="GO" id="GO:0003677">
    <property type="term" value="F:DNA binding"/>
    <property type="evidence" value="ECO:0007669"/>
    <property type="project" value="UniProtKB-KW"/>
</dbReference>
<evidence type="ECO:0000313" key="1">
    <source>
        <dbReference type="EMBL" id="RDI64515.1"/>
    </source>
</evidence>
<dbReference type="Gene3D" id="3.30.1310.10">
    <property type="entry name" value="Nucleoid-associated protein YbaB-like domain"/>
    <property type="match status" value="1"/>
</dbReference>
<keyword evidence="1" id="KW-0238">DNA-binding</keyword>
<dbReference type="InterPro" id="IPR004401">
    <property type="entry name" value="YbaB/EbfC"/>
</dbReference>
<dbReference type="EMBL" id="QQBC01000008">
    <property type="protein sequence ID" value="RDI64515.1"/>
    <property type="molecule type" value="Genomic_DNA"/>
</dbReference>
<comment type="caution">
    <text evidence="1">The sequence shown here is derived from an EMBL/GenBank/DDBJ whole genome shotgun (WGS) entry which is preliminary data.</text>
</comment>